<comment type="caution">
    <text evidence="2">The sequence shown here is derived from an EMBL/GenBank/DDBJ whole genome shotgun (WGS) entry which is preliminary data.</text>
</comment>
<proteinExistence type="predicted"/>
<name>A0A072N232_9GAMM</name>
<evidence type="ECO:0000313" key="3">
    <source>
        <dbReference type="Proteomes" id="UP000035057"/>
    </source>
</evidence>
<dbReference type="AlphaFoldDB" id="A0A072N232"/>
<dbReference type="PATRIC" id="fig|1137280.3.peg.1428"/>
<keyword evidence="1" id="KW-1133">Transmembrane helix</keyword>
<dbReference type="STRING" id="1137280.D777_01616"/>
<sequence>MGDEEEPLPRSLKLWVIVPYTTYAILVFLFFFSAWYLGAYD</sequence>
<dbReference type="EMBL" id="ANIE01000005">
    <property type="protein sequence ID" value="KEF31267.1"/>
    <property type="molecule type" value="Genomic_DNA"/>
</dbReference>
<evidence type="ECO:0000256" key="1">
    <source>
        <dbReference type="SAM" id="Phobius"/>
    </source>
</evidence>
<feature type="transmembrane region" description="Helical" evidence="1">
    <location>
        <begin position="12"/>
        <end position="37"/>
    </location>
</feature>
<accession>A0A072N232</accession>
<gene>
    <name evidence="2" type="ORF">D777_01616</name>
</gene>
<keyword evidence="3" id="KW-1185">Reference proteome</keyword>
<organism evidence="2 3">
    <name type="scientific">Marinobacter nitratireducens</name>
    <dbReference type="NCBI Taxonomy" id="1137280"/>
    <lineage>
        <taxon>Bacteria</taxon>
        <taxon>Pseudomonadati</taxon>
        <taxon>Pseudomonadota</taxon>
        <taxon>Gammaproteobacteria</taxon>
        <taxon>Pseudomonadales</taxon>
        <taxon>Marinobacteraceae</taxon>
        <taxon>Marinobacter</taxon>
    </lineage>
</organism>
<keyword evidence="1" id="KW-0812">Transmembrane</keyword>
<keyword evidence="1" id="KW-0472">Membrane</keyword>
<evidence type="ECO:0000313" key="2">
    <source>
        <dbReference type="EMBL" id="KEF31267.1"/>
    </source>
</evidence>
<dbReference type="Proteomes" id="UP000035057">
    <property type="component" value="Unassembled WGS sequence"/>
</dbReference>
<protein>
    <submittedName>
        <fullName evidence="2">Uncharacterized protein</fullName>
    </submittedName>
</protein>
<reference evidence="2 3" key="1">
    <citation type="submission" date="2012-12" db="EMBL/GenBank/DDBJ databases">
        <title>Genome assembly of Marinobacter sp. AK21.</title>
        <authorList>
            <person name="Khatri I."/>
            <person name="Kumar R."/>
            <person name="Vaidya B."/>
            <person name="Subramanian S."/>
            <person name="Pinnaka A."/>
        </authorList>
    </citation>
    <scope>NUCLEOTIDE SEQUENCE [LARGE SCALE GENOMIC DNA]</scope>
    <source>
        <strain evidence="2 3">AK21</strain>
    </source>
</reference>